<dbReference type="GO" id="GO:0007218">
    <property type="term" value="P:neuropeptide signaling pathway"/>
    <property type="evidence" value="ECO:0000318"/>
    <property type="project" value="GO_Central"/>
</dbReference>
<evidence type="ECO:0000256" key="5">
    <source>
        <dbReference type="ARBA" id="ARBA00023136"/>
    </source>
</evidence>
<dbReference type="PANTHER" id="PTHR45695:SF9">
    <property type="entry name" value="LEUCOKININ RECEPTOR"/>
    <property type="match status" value="1"/>
</dbReference>
<dbReference type="Pfam" id="PF00001">
    <property type="entry name" value="7tm_1"/>
    <property type="match status" value="1"/>
</dbReference>
<keyword evidence="6" id="KW-0675">Receptor</keyword>
<feature type="transmembrane region" description="Helical" evidence="8">
    <location>
        <begin position="314"/>
        <end position="337"/>
    </location>
</feature>
<feature type="transmembrane region" description="Helical" evidence="8">
    <location>
        <begin position="273"/>
        <end position="294"/>
    </location>
</feature>
<reference evidence="10 11" key="1">
    <citation type="journal article" date="2008" name="Nature">
        <title>The Trichoplax genome and the nature of placozoans.</title>
        <authorList>
            <person name="Srivastava M."/>
            <person name="Begovic E."/>
            <person name="Chapman J."/>
            <person name="Putnam N.H."/>
            <person name="Hellsten U."/>
            <person name="Kawashima T."/>
            <person name="Kuo A."/>
            <person name="Mitros T."/>
            <person name="Salamov A."/>
            <person name="Carpenter M.L."/>
            <person name="Signorovitch A.Y."/>
            <person name="Moreno M.A."/>
            <person name="Kamm K."/>
            <person name="Grimwood J."/>
            <person name="Schmutz J."/>
            <person name="Shapiro H."/>
            <person name="Grigoriev I.V."/>
            <person name="Buss L.W."/>
            <person name="Schierwater B."/>
            <person name="Dellaporta S.L."/>
            <person name="Rokhsar D.S."/>
        </authorList>
    </citation>
    <scope>NUCLEOTIDE SEQUENCE [LARGE SCALE GENOMIC DNA]</scope>
    <source>
        <strain evidence="10 11">Grell-BS-1999</strain>
    </source>
</reference>
<dbReference type="HOGENOM" id="CLU_761492_0_0_1"/>
<evidence type="ECO:0000256" key="8">
    <source>
        <dbReference type="SAM" id="Phobius"/>
    </source>
</evidence>
<dbReference type="GeneID" id="6754260"/>
<dbReference type="eggNOG" id="KOG3656">
    <property type="taxonomic scope" value="Eukaryota"/>
</dbReference>
<keyword evidence="2 8" id="KW-0812">Transmembrane</keyword>
<dbReference type="GO" id="GO:0008528">
    <property type="term" value="F:G protein-coupled peptide receptor activity"/>
    <property type="evidence" value="ECO:0000318"/>
    <property type="project" value="GO_Central"/>
</dbReference>
<evidence type="ECO:0000313" key="11">
    <source>
        <dbReference type="Proteomes" id="UP000009022"/>
    </source>
</evidence>
<keyword evidence="11" id="KW-1185">Reference proteome</keyword>
<dbReference type="GO" id="GO:0005886">
    <property type="term" value="C:plasma membrane"/>
    <property type="evidence" value="ECO:0000318"/>
    <property type="project" value="GO_Central"/>
</dbReference>
<organism evidence="10 11">
    <name type="scientific">Trichoplax adhaerens</name>
    <name type="common">Trichoplax reptans</name>
    <dbReference type="NCBI Taxonomy" id="10228"/>
    <lineage>
        <taxon>Eukaryota</taxon>
        <taxon>Metazoa</taxon>
        <taxon>Placozoa</taxon>
        <taxon>Uniplacotomia</taxon>
        <taxon>Trichoplacea</taxon>
        <taxon>Trichoplacidae</taxon>
        <taxon>Trichoplax</taxon>
    </lineage>
</organism>
<dbReference type="SUPFAM" id="SSF81321">
    <property type="entry name" value="Family A G protein-coupled receptor-like"/>
    <property type="match status" value="1"/>
</dbReference>
<dbReference type="PANTHER" id="PTHR45695">
    <property type="entry name" value="LEUCOKININ RECEPTOR-RELATED"/>
    <property type="match status" value="1"/>
</dbReference>
<dbReference type="OrthoDB" id="6076970at2759"/>
<feature type="transmembrane region" description="Helical" evidence="8">
    <location>
        <begin position="87"/>
        <end position="115"/>
    </location>
</feature>
<keyword evidence="3 8" id="KW-1133">Transmembrane helix</keyword>
<evidence type="ECO:0000256" key="2">
    <source>
        <dbReference type="ARBA" id="ARBA00022692"/>
    </source>
</evidence>
<evidence type="ECO:0000256" key="3">
    <source>
        <dbReference type="ARBA" id="ARBA00022989"/>
    </source>
</evidence>
<dbReference type="FunFam" id="1.20.1070.10:FF:001016">
    <property type="entry name" value="Uncharacterized protein"/>
    <property type="match status" value="1"/>
</dbReference>
<keyword evidence="5 8" id="KW-0472">Membrane</keyword>
<dbReference type="PRINTS" id="PR00237">
    <property type="entry name" value="GPCRRHODOPSN"/>
</dbReference>
<sequence>MANPYFSALFYRLSLLSALFSLNTIKRESNPARKIMNNTTAQEMLANLRATVLPTYIFTGIFAIGFIGNFLVCLTIFRINQYHTSTYILIASMAVSDAFGCLFLIIYTVISIYLLRPNDLSLSTKEILCDFLGVCSYSSYFTSTHTLTMISIDRYYAFVKAPFKPLLRNPWRIKLAVVLTWVFGFLVALPIIPAGGIDPNYPFICDSTHASLLHNQIYFMLILVIEEIIPAVIIVYAYVCVIKALNRSSFSIKGNVVNNLKNLQKRKSAIRKIVIVTAVFLVLTAILHITRLAVALTNATVANLFIANETILGMITNICYGIAFLQPVVNPIIFCVMSKSFRKSIVNSSLKRSRSQTIGVTFAP</sequence>
<feature type="domain" description="G-protein coupled receptors family 1 profile" evidence="9">
    <location>
        <begin position="68"/>
        <end position="334"/>
    </location>
</feature>
<dbReference type="STRING" id="10228.B3RWM3"/>
<evidence type="ECO:0000256" key="7">
    <source>
        <dbReference type="ARBA" id="ARBA00023224"/>
    </source>
</evidence>
<dbReference type="InterPro" id="IPR017452">
    <property type="entry name" value="GPCR_Rhodpsn_7TM"/>
</dbReference>
<dbReference type="PhylomeDB" id="B3RWM3"/>
<dbReference type="CDD" id="cd00637">
    <property type="entry name" value="7tm_classA_rhodopsin-like"/>
    <property type="match status" value="1"/>
</dbReference>
<evidence type="ECO:0000256" key="4">
    <source>
        <dbReference type="ARBA" id="ARBA00023040"/>
    </source>
</evidence>
<gene>
    <name evidence="10" type="ORF">TRIADDRAFT_56808</name>
</gene>
<proteinExistence type="predicted"/>
<evidence type="ECO:0000256" key="6">
    <source>
        <dbReference type="ARBA" id="ARBA00023170"/>
    </source>
</evidence>
<keyword evidence="4" id="KW-0297">G-protein coupled receptor</keyword>
<evidence type="ECO:0000256" key="1">
    <source>
        <dbReference type="ARBA" id="ARBA00004141"/>
    </source>
</evidence>
<dbReference type="InParanoid" id="B3RWM3"/>
<dbReference type="Gene3D" id="1.20.1070.10">
    <property type="entry name" value="Rhodopsin 7-helix transmembrane proteins"/>
    <property type="match status" value="1"/>
</dbReference>
<comment type="subcellular location">
    <subcellularLocation>
        <location evidence="1">Membrane</location>
        <topology evidence="1">Multi-pass membrane protein</topology>
    </subcellularLocation>
</comment>
<evidence type="ECO:0000259" key="9">
    <source>
        <dbReference type="PROSITE" id="PS50262"/>
    </source>
</evidence>
<feature type="transmembrane region" description="Helical" evidence="8">
    <location>
        <begin position="46"/>
        <end position="67"/>
    </location>
</feature>
<dbReference type="InterPro" id="IPR000276">
    <property type="entry name" value="GPCR_Rhodpsn"/>
</dbReference>
<accession>B3RWM3</accession>
<feature type="transmembrane region" description="Helical" evidence="8">
    <location>
        <begin position="175"/>
        <end position="197"/>
    </location>
</feature>
<name>B3RWM3_TRIAD</name>
<evidence type="ECO:0000313" key="10">
    <source>
        <dbReference type="EMBL" id="EDV25157.1"/>
    </source>
</evidence>
<dbReference type="KEGG" id="tad:TRIADDRAFT_56808"/>
<keyword evidence="7" id="KW-0807">Transducer</keyword>
<protein>
    <recommendedName>
        <fullName evidence="9">G-protein coupled receptors family 1 profile domain-containing protein</fullName>
    </recommendedName>
</protein>
<dbReference type="AlphaFoldDB" id="B3RWM3"/>
<dbReference type="Proteomes" id="UP000009022">
    <property type="component" value="Unassembled WGS sequence"/>
</dbReference>
<dbReference type="PROSITE" id="PS50262">
    <property type="entry name" value="G_PROTEIN_RECEP_F1_2"/>
    <property type="match status" value="1"/>
</dbReference>
<dbReference type="RefSeq" id="XP_002113047.1">
    <property type="nucleotide sequence ID" value="XM_002113011.1"/>
</dbReference>
<dbReference type="EMBL" id="DS985245">
    <property type="protein sequence ID" value="EDV25157.1"/>
    <property type="molecule type" value="Genomic_DNA"/>
</dbReference>
<dbReference type="CTD" id="6754260"/>
<feature type="transmembrane region" description="Helical" evidence="8">
    <location>
        <begin position="217"/>
        <end position="239"/>
    </location>
</feature>
<dbReference type="FunCoup" id="B3RWM3">
    <property type="interactions" value="99"/>
</dbReference>